<dbReference type="EMBL" id="MU266490">
    <property type="protein sequence ID" value="KAH7922303.1"/>
    <property type="molecule type" value="Genomic_DNA"/>
</dbReference>
<keyword evidence="2" id="KW-1185">Reference proteome</keyword>
<protein>
    <submittedName>
        <fullName evidence="1">23S ribosomal RNA methyltransferase</fullName>
    </submittedName>
</protein>
<accession>A0ACB8BBS2</accession>
<organism evidence="1 2">
    <name type="scientific">Leucogyrophana mollusca</name>
    <dbReference type="NCBI Taxonomy" id="85980"/>
    <lineage>
        <taxon>Eukaryota</taxon>
        <taxon>Fungi</taxon>
        <taxon>Dikarya</taxon>
        <taxon>Basidiomycota</taxon>
        <taxon>Agaricomycotina</taxon>
        <taxon>Agaricomycetes</taxon>
        <taxon>Agaricomycetidae</taxon>
        <taxon>Boletales</taxon>
        <taxon>Boletales incertae sedis</taxon>
        <taxon>Leucogyrophana</taxon>
    </lineage>
</organism>
<name>A0ACB8BBS2_9AGAM</name>
<dbReference type="Proteomes" id="UP000790709">
    <property type="component" value="Unassembled WGS sequence"/>
</dbReference>
<proteinExistence type="predicted"/>
<evidence type="ECO:0000313" key="2">
    <source>
        <dbReference type="Proteomes" id="UP000790709"/>
    </source>
</evidence>
<evidence type="ECO:0000313" key="1">
    <source>
        <dbReference type="EMBL" id="KAH7922303.1"/>
    </source>
</evidence>
<gene>
    <name evidence="1" type="ORF">BV22DRAFT_1197544</name>
</gene>
<sequence length="299" mass="33445">MPFRPSPVVLKVRPTQRSWLQRQFRDPYVKQRLSHPSAYRSRSAFKLLELNEKWGGFLEKTDLRAVVDLGAAPGGWSQVVAGKMGWIDEGFDDIDPPPDVDGYGLRDGAKHERYGSWSVKEKETADIFNPLSLKEAPGRVGRGIIVAVDLLHMAPIPGVQTIQMDFLSPKAADLVTAALTTRENPSGKADVVLSDMAANFTGSIVTDREACLDICFAVFEFVKKNLTVADRVRGIRGGTLLLKHFAHPLLQEFRKKVLEPNFNVVYYIKPESSRAASAEGYWLCRGWKGEKDLKTWTRS</sequence>
<comment type="caution">
    <text evidence="1">The sequence shown here is derived from an EMBL/GenBank/DDBJ whole genome shotgun (WGS) entry which is preliminary data.</text>
</comment>
<reference evidence="1" key="1">
    <citation type="journal article" date="2021" name="New Phytol.">
        <title>Evolutionary innovations through gain and loss of genes in the ectomycorrhizal Boletales.</title>
        <authorList>
            <person name="Wu G."/>
            <person name="Miyauchi S."/>
            <person name="Morin E."/>
            <person name="Kuo A."/>
            <person name="Drula E."/>
            <person name="Varga T."/>
            <person name="Kohler A."/>
            <person name="Feng B."/>
            <person name="Cao Y."/>
            <person name="Lipzen A."/>
            <person name="Daum C."/>
            <person name="Hundley H."/>
            <person name="Pangilinan J."/>
            <person name="Johnson J."/>
            <person name="Barry K."/>
            <person name="LaButti K."/>
            <person name="Ng V."/>
            <person name="Ahrendt S."/>
            <person name="Min B."/>
            <person name="Choi I.G."/>
            <person name="Park H."/>
            <person name="Plett J.M."/>
            <person name="Magnuson J."/>
            <person name="Spatafora J.W."/>
            <person name="Nagy L.G."/>
            <person name="Henrissat B."/>
            <person name="Grigoriev I.V."/>
            <person name="Yang Z.L."/>
            <person name="Xu J."/>
            <person name="Martin F.M."/>
        </authorList>
    </citation>
    <scope>NUCLEOTIDE SEQUENCE</scope>
    <source>
        <strain evidence="1">KUC20120723A-06</strain>
    </source>
</reference>
<keyword evidence="1" id="KW-0489">Methyltransferase</keyword>
<keyword evidence="1" id="KW-0808">Transferase</keyword>